<evidence type="ECO:0000313" key="5">
    <source>
        <dbReference type="EMBL" id="KAL1380260.1"/>
    </source>
</evidence>
<name>A0ABD1CUZ4_CULPP</name>
<evidence type="ECO:0000259" key="4">
    <source>
        <dbReference type="PROSITE" id="PS50067"/>
    </source>
</evidence>
<dbReference type="AlphaFoldDB" id="A0ABD1CUZ4"/>
<dbReference type="EMBL" id="JBEHCU010009237">
    <property type="protein sequence ID" value="KAL1380260.1"/>
    <property type="molecule type" value="Genomic_DNA"/>
</dbReference>
<dbReference type="PROSITE" id="PS50067">
    <property type="entry name" value="KINESIN_MOTOR_2"/>
    <property type="match status" value="1"/>
</dbReference>
<keyword evidence="6" id="KW-1185">Reference proteome</keyword>
<evidence type="ECO:0000256" key="2">
    <source>
        <dbReference type="ARBA" id="ARBA00022840"/>
    </source>
</evidence>
<keyword evidence="1" id="KW-0547">Nucleotide-binding</keyword>
<evidence type="ECO:0000256" key="1">
    <source>
        <dbReference type="ARBA" id="ARBA00022741"/>
    </source>
</evidence>
<dbReference type="SUPFAM" id="SSF52540">
    <property type="entry name" value="P-loop containing nucleoside triphosphate hydrolases"/>
    <property type="match status" value="1"/>
</dbReference>
<dbReference type="InterPro" id="IPR036961">
    <property type="entry name" value="Kinesin_motor_dom_sf"/>
</dbReference>
<evidence type="ECO:0000313" key="6">
    <source>
        <dbReference type="Proteomes" id="UP001562425"/>
    </source>
</evidence>
<sequence length="97" mass="11035">MPEESKSEGEIENVRVVVRVRPMDKNELDSGSQNIIKTDKSNRCITVYKPNANSSEPPKVYFFDNVFGEESTQVRNQICVCFSVPPSLFQTSKCMQQ</sequence>
<reference evidence="5 6" key="1">
    <citation type="submission" date="2024-05" db="EMBL/GenBank/DDBJ databases">
        <title>Culex pipiens pipiens assembly and annotation.</title>
        <authorList>
            <person name="Alout H."/>
            <person name="Durand T."/>
        </authorList>
    </citation>
    <scope>NUCLEOTIDE SEQUENCE [LARGE SCALE GENOMIC DNA]</scope>
    <source>
        <strain evidence="5">HA-2024</strain>
        <tissue evidence="5">Whole body</tissue>
    </source>
</reference>
<dbReference type="InterPro" id="IPR027417">
    <property type="entry name" value="P-loop_NTPase"/>
</dbReference>
<proteinExistence type="inferred from homology"/>
<dbReference type="GO" id="GO:0005524">
    <property type="term" value="F:ATP binding"/>
    <property type="evidence" value="ECO:0007669"/>
    <property type="project" value="UniProtKB-KW"/>
</dbReference>
<protein>
    <recommendedName>
        <fullName evidence="4">Kinesin motor domain-containing protein</fullName>
    </recommendedName>
</protein>
<comment type="similarity">
    <text evidence="3">Belongs to the TRAFAC class myosin-kinesin ATPase superfamily. Kinesin family.</text>
</comment>
<dbReference type="Proteomes" id="UP001562425">
    <property type="component" value="Unassembled WGS sequence"/>
</dbReference>
<feature type="domain" description="Kinesin motor" evidence="4">
    <location>
        <begin position="13"/>
        <end position="97"/>
    </location>
</feature>
<accession>A0ABD1CUZ4</accession>
<keyword evidence="2" id="KW-0067">ATP-binding</keyword>
<dbReference type="Gene3D" id="3.40.850.10">
    <property type="entry name" value="Kinesin motor domain"/>
    <property type="match status" value="1"/>
</dbReference>
<evidence type="ECO:0000256" key="3">
    <source>
        <dbReference type="PROSITE-ProRule" id="PRU00283"/>
    </source>
</evidence>
<comment type="caution">
    <text evidence="5">The sequence shown here is derived from an EMBL/GenBank/DDBJ whole genome shotgun (WGS) entry which is preliminary data.</text>
</comment>
<comment type="caution">
    <text evidence="3">Lacks conserved residue(s) required for the propagation of feature annotation.</text>
</comment>
<organism evidence="5 6">
    <name type="scientific">Culex pipiens pipiens</name>
    <name type="common">Northern house mosquito</name>
    <dbReference type="NCBI Taxonomy" id="38569"/>
    <lineage>
        <taxon>Eukaryota</taxon>
        <taxon>Metazoa</taxon>
        <taxon>Ecdysozoa</taxon>
        <taxon>Arthropoda</taxon>
        <taxon>Hexapoda</taxon>
        <taxon>Insecta</taxon>
        <taxon>Pterygota</taxon>
        <taxon>Neoptera</taxon>
        <taxon>Endopterygota</taxon>
        <taxon>Diptera</taxon>
        <taxon>Nematocera</taxon>
        <taxon>Culicoidea</taxon>
        <taxon>Culicidae</taxon>
        <taxon>Culicinae</taxon>
        <taxon>Culicini</taxon>
        <taxon>Culex</taxon>
        <taxon>Culex</taxon>
    </lineage>
</organism>
<dbReference type="InterPro" id="IPR001752">
    <property type="entry name" value="Kinesin_motor_dom"/>
</dbReference>
<gene>
    <name evidence="5" type="ORF">pipiens_014339</name>
</gene>